<keyword evidence="2" id="KW-1185">Reference proteome</keyword>
<evidence type="ECO:0000313" key="1">
    <source>
        <dbReference type="EMBL" id="TWU49010.1"/>
    </source>
</evidence>
<evidence type="ECO:0000313" key="2">
    <source>
        <dbReference type="Proteomes" id="UP000318288"/>
    </source>
</evidence>
<organism evidence="1 2">
    <name type="scientific">Rubripirellula tenax</name>
    <dbReference type="NCBI Taxonomy" id="2528015"/>
    <lineage>
        <taxon>Bacteria</taxon>
        <taxon>Pseudomonadati</taxon>
        <taxon>Planctomycetota</taxon>
        <taxon>Planctomycetia</taxon>
        <taxon>Pirellulales</taxon>
        <taxon>Pirellulaceae</taxon>
        <taxon>Rubripirellula</taxon>
    </lineage>
</organism>
<name>A0A5C6EKK2_9BACT</name>
<dbReference type="Proteomes" id="UP000318288">
    <property type="component" value="Unassembled WGS sequence"/>
</dbReference>
<sequence length="198" mass="22179">MSDTNVDTSWPAGEATLLCPCGFETSPFCFDEILYRCESCCTVDRPLPVPFLFKTPNCTSCGRTFAINERISASNMRPCYLNSTELENEHVDLTVCPQCTAKSMGLNSLGVQYMKGETNCVVPDAGQTIHTLLYRSGKDYFLSSPRLSSCFITSYSIQDTSAKKLGNGYHEFVVLDVDELKPWLHLQYIRRIPADELL</sequence>
<gene>
    <name evidence="1" type="ORF">Poly51_49140</name>
</gene>
<proteinExistence type="predicted"/>
<protein>
    <submittedName>
        <fullName evidence="1">Uncharacterized protein</fullName>
    </submittedName>
</protein>
<reference evidence="1 2" key="1">
    <citation type="submission" date="2019-02" db="EMBL/GenBank/DDBJ databases">
        <title>Deep-cultivation of Planctomycetes and their phenomic and genomic characterization uncovers novel biology.</title>
        <authorList>
            <person name="Wiegand S."/>
            <person name="Jogler M."/>
            <person name="Boedeker C."/>
            <person name="Pinto D."/>
            <person name="Vollmers J."/>
            <person name="Rivas-Marin E."/>
            <person name="Kohn T."/>
            <person name="Peeters S.H."/>
            <person name="Heuer A."/>
            <person name="Rast P."/>
            <person name="Oberbeckmann S."/>
            <person name="Bunk B."/>
            <person name="Jeske O."/>
            <person name="Meyerdierks A."/>
            <person name="Storesund J.E."/>
            <person name="Kallscheuer N."/>
            <person name="Luecker S."/>
            <person name="Lage O.M."/>
            <person name="Pohl T."/>
            <person name="Merkel B.J."/>
            <person name="Hornburger P."/>
            <person name="Mueller R.-W."/>
            <person name="Bruemmer F."/>
            <person name="Labrenz M."/>
            <person name="Spormann A.M."/>
            <person name="Op Den Camp H."/>
            <person name="Overmann J."/>
            <person name="Amann R."/>
            <person name="Jetten M.S.M."/>
            <person name="Mascher T."/>
            <person name="Medema M.H."/>
            <person name="Devos D.P."/>
            <person name="Kaster A.-K."/>
            <person name="Ovreas L."/>
            <person name="Rohde M."/>
            <person name="Galperin M.Y."/>
            <person name="Jogler C."/>
        </authorList>
    </citation>
    <scope>NUCLEOTIDE SEQUENCE [LARGE SCALE GENOMIC DNA]</scope>
    <source>
        <strain evidence="1 2">Poly51</strain>
    </source>
</reference>
<dbReference type="AlphaFoldDB" id="A0A5C6EKK2"/>
<dbReference type="EMBL" id="SJPW01000006">
    <property type="protein sequence ID" value="TWU49010.1"/>
    <property type="molecule type" value="Genomic_DNA"/>
</dbReference>
<accession>A0A5C6EKK2</accession>
<comment type="caution">
    <text evidence="1">The sequence shown here is derived from an EMBL/GenBank/DDBJ whole genome shotgun (WGS) entry which is preliminary data.</text>
</comment>